<organism evidence="1 2">
    <name type="scientific">Cryobacterium zhongshanensis</name>
    <dbReference type="NCBI Taxonomy" id="2928153"/>
    <lineage>
        <taxon>Bacteria</taxon>
        <taxon>Bacillati</taxon>
        <taxon>Actinomycetota</taxon>
        <taxon>Actinomycetes</taxon>
        <taxon>Micrococcales</taxon>
        <taxon>Microbacteriaceae</taxon>
        <taxon>Cryobacterium</taxon>
    </lineage>
</organism>
<sequence>MSTQNAALDAQQAALDSRLATVDAARADTGKLETTISLEDSGADASRVAADTKVIGSLLKRALTWDSDASYREARDSTMRTYSLAEDSAFMTSFLPKAPVNLDSRGNEYPYIDAAGLNSQVSDFKVKLLSVNAVNYDYMVLADVQAKSSDGLGTSVNVATVFVTLNGDGAPTAITGFASTTQPRTSG</sequence>
<dbReference type="EMBL" id="JALGAR010000006">
    <property type="protein sequence ID" value="MCI4659587.1"/>
    <property type="molecule type" value="Genomic_DNA"/>
</dbReference>
<evidence type="ECO:0000313" key="1">
    <source>
        <dbReference type="EMBL" id="MCI4659587.1"/>
    </source>
</evidence>
<dbReference type="AlphaFoldDB" id="A0AA41UGV3"/>
<protein>
    <submittedName>
        <fullName evidence="1">Uncharacterized protein</fullName>
    </submittedName>
</protein>
<dbReference type="Proteomes" id="UP001165341">
    <property type="component" value="Unassembled WGS sequence"/>
</dbReference>
<comment type="caution">
    <text evidence="1">The sequence shown here is derived from an EMBL/GenBank/DDBJ whole genome shotgun (WGS) entry which is preliminary data.</text>
</comment>
<proteinExistence type="predicted"/>
<keyword evidence="2" id="KW-1185">Reference proteome</keyword>
<reference evidence="1" key="1">
    <citation type="submission" date="2022-03" db="EMBL/GenBank/DDBJ databases">
        <title>Cryobacterium sp. nov. strain ZS14-85, isolated from Antarctic soil.</title>
        <authorList>
            <person name="Li J."/>
            <person name="Niu G."/>
        </authorList>
    </citation>
    <scope>NUCLEOTIDE SEQUENCE</scope>
    <source>
        <strain evidence="1">ZS14-85</strain>
    </source>
</reference>
<name>A0AA41UGV3_9MICO</name>
<gene>
    <name evidence="1" type="ORF">MQH31_17425</name>
</gene>
<dbReference type="RefSeq" id="WP_243013078.1">
    <property type="nucleotide sequence ID" value="NZ_JALGAR010000006.1"/>
</dbReference>
<evidence type="ECO:0000313" key="2">
    <source>
        <dbReference type="Proteomes" id="UP001165341"/>
    </source>
</evidence>
<accession>A0AA41UGV3</accession>